<dbReference type="Pfam" id="PF02368">
    <property type="entry name" value="Big_2"/>
    <property type="match status" value="1"/>
</dbReference>
<gene>
    <name evidence="2" type="ORF">ATI02_5763</name>
</gene>
<dbReference type="Gene3D" id="2.60.40.1080">
    <property type="match status" value="1"/>
</dbReference>
<protein>
    <submittedName>
        <fullName evidence="2">Ig-like protein group 2</fullName>
    </submittedName>
</protein>
<keyword evidence="3" id="KW-1185">Reference proteome</keyword>
<sequence length="744" mass="80824">MDIQSAVLNQLFVLFPVIIQGWITPVRPAGIAHGGIPQVLYDGQSQGLPCLIDPWPELQLQSWTMAVDDRVDLYINDDLPPVAGVTIKPGEEALRQRLYIPHGYLRQGVNRLHYKVFRVGGNTSEDSRDLLVLYHLRTPDNLDLVIPPDVIKDGVSAERAAQGVVFGFTYNNRRPYDRIRLRIGDTEVTFDVADGNAPITHTLFTDAFRAAGDNSSAVVDFIVTDQLGNPSKSPEKRLDIHLDRMKLEKPILREDQNDNGDDPSVVDLDLLKGRPLLVVIVPDATIYREGDDVVATYRSTQPDAELKIPGKITASFGVLQPCILQVPNAQVISGSQLNVTFELTRGDQIIGTSQPAIASVIGGSVPDEKPVITLLTGLPSGKEIPNGGTTEETAGTLTGTASKGLQIEVLDNQTESKGKATADGAGKWSHQVAGLQEGAHSLTAKALYGSGQVSVARTFMVEAAQADVRPAIVSVFGQDGEINNGAVIEDTSVVLSGTAKANQKLQIFENEQPKDEVNVDHNGDWVQPLANLSKGTYILKARALYGTGLDSNIRFFTVKSPGSDLEFDEQPASISAFRHIFSDHPAFEPVNPSAGSFLDRPAKNGKPPYQYKSDNTNVASVNKDGRVYAYKNGETEISVTDSTGTTRKFKLTTSGTFYEWKYIGKLDHKTAKSEASNTDGTLPSLVELQSLCQVYESGPNSAARTWSSTTHPDYDNACHAINLTNNFVSLEYTNNVFSAYALIK</sequence>
<reference evidence="2 3" key="1">
    <citation type="submission" date="2017-11" db="EMBL/GenBank/DDBJ databases">
        <title>Genome sequencing of a diverse group of Pseudomonas species.</title>
        <authorList>
            <person name="Loper J."/>
        </authorList>
    </citation>
    <scope>NUCLEOTIDE SEQUENCE [LARGE SCALE GENOMIC DNA]</scope>
    <source>
        <strain evidence="2 3">LMG 25716</strain>
    </source>
</reference>
<feature type="domain" description="BIG2" evidence="1">
    <location>
        <begin position="600"/>
        <end position="646"/>
    </location>
</feature>
<dbReference type="InterPro" id="IPR008964">
    <property type="entry name" value="Invasin/intimin_cell_adhesion"/>
</dbReference>
<evidence type="ECO:0000313" key="2">
    <source>
        <dbReference type="EMBL" id="PKA72684.1"/>
    </source>
</evidence>
<proteinExistence type="predicted"/>
<dbReference type="Proteomes" id="UP000232455">
    <property type="component" value="Unassembled WGS sequence"/>
</dbReference>
<evidence type="ECO:0000259" key="1">
    <source>
        <dbReference type="Pfam" id="PF02368"/>
    </source>
</evidence>
<accession>A0ABX4Q7B2</accession>
<dbReference type="SUPFAM" id="SSF49373">
    <property type="entry name" value="Invasin/intimin cell-adhesion fragments"/>
    <property type="match status" value="1"/>
</dbReference>
<dbReference type="Gene3D" id="2.60.40.10">
    <property type="entry name" value="Immunoglobulins"/>
    <property type="match status" value="2"/>
</dbReference>
<evidence type="ECO:0000313" key="3">
    <source>
        <dbReference type="Proteomes" id="UP000232455"/>
    </source>
</evidence>
<comment type="caution">
    <text evidence="2">The sequence shown here is derived from an EMBL/GenBank/DDBJ whole genome shotgun (WGS) entry which is preliminary data.</text>
</comment>
<name>A0ABX4Q7B2_9PSED</name>
<dbReference type="RefSeq" id="WP_157815156.1">
    <property type="nucleotide sequence ID" value="NZ_PHHE01000001.1"/>
</dbReference>
<dbReference type="InterPro" id="IPR013783">
    <property type="entry name" value="Ig-like_fold"/>
</dbReference>
<organism evidence="2 3">
    <name type="scientific">Pseudomonas baetica</name>
    <dbReference type="NCBI Taxonomy" id="674054"/>
    <lineage>
        <taxon>Bacteria</taxon>
        <taxon>Pseudomonadati</taxon>
        <taxon>Pseudomonadota</taxon>
        <taxon>Gammaproteobacteria</taxon>
        <taxon>Pseudomonadales</taxon>
        <taxon>Pseudomonadaceae</taxon>
        <taxon>Pseudomonas</taxon>
    </lineage>
</organism>
<dbReference type="InterPro" id="IPR003343">
    <property type="entry name" value="Big_2"/>
</dbReference>
<dbReference type="EMBL" id="PHHE01000001">
    <property type="protein sequence ID" value="PKA72684.1"/>
    <property type="molecule type" value="Genomic_DNA"/>
</dbReference>